<protein>
    <submittedName>
        <fullName evidence="1">Uncharacterized protein</fullName>
    </submittedName>
</protein>
<gene>
    <name evidence="1" type="ORF">HPP92_024841</name>
</gene>
<reference evidence="1 2" key="1">
    <citation type="journal article" date="2020" name="Nat. Food">
        <title>A phased Vanilla planifolia genome enables genetic improvement of flavour and production.</title>
        <authorList>
            <person name="Hasing T."/>
            <person name="Tang H."/>
            <person name="Brym M."/>
            <person name="Khazi F."/>
            <person name="Huang T."/>
            <person name="Chambers A.H."/>
        </authorList>
    </citation>
    <scope>NUCLEOTIDE SEQUENCE [LARGE SCALE GENOMIC DNA]</scope>
    <source>
        <tissue evidence="1">Leaf</tissue>
    </source>
</reference>
<dbReference type="EMBL" id="JADCNL010000013">
    <property type="protein sequence ID" value="KAG0455549.1"/>
    <property type="molecule type" value="Genomic_DNA"/>
</dbReference>
<name>A0A835PPT1_VANPL</name>
<evidence type="ECO:0000313" key="1">
    <source>
        <dbReference type="EMBL" id="KAG0455549.1"/>
    </source>
</evidence>
<sequence>MATLPLPAIVPLASADDNYRQYHDVLRSTAAAASTVPQFKQLHANILRSGVERSLSFLLSKMLSLPVSSTTSLDYVLAVFMYSPPLDPRFCHRALRAFSRAGDGPAGLS</sequence>
<dbReference type="Proteomes" id="UP000636800">
    <property type="component" value="Chromosome 13"/>
</dbReference>
<keyword evidence="2" id="KW-1185">Reference proteome</keyword>
<proteinExistence type="predicted"/>
<dbReference type="AlphaFoldDB" id="A0A835PPT1"/>
<evidence type="ECO:0000313" key="2">
    <source>
        <dbReference type="Proteomes" id="UP000636800"/>
    </source>
</evidence>
<comment type="caution">
    <text evidence="1">The sequence shown here is derived from an EMBL/GenBank/DDBJ whole genome shotgun (WGS) entry which is preliminary data.</text>
</comment>
<dbReference type="OrthoDB" id="2187496at2759"/>
<organism evidence="1 2">
    <name type="scientific">Vanilla planifolia</name>
    <name type="common">Vanilla</name>
    <dbReference type="NCBI Taxonomy" id="51239"/>
    <lineage>
        <taxon>Eukaryota</taxon>
        <taxon>Viridiplantae</taxon>
        <taxon>Streptophyta</taxon>
        <taxon>Embryophyta</taxon>
        <taxon>Tracheophyta</taxon>
        <taxon>Spermatophyta</taxon>
        <taxon>Magnoliopsida</taxon>
        <taxon>Liliopsida</taxon>
        <taxon>Asparagales</taxon>
        <taxon>Orchidaceae</taxon>
        <taxon>Vanilloideae</taxon>
        <taxon>Vanilleae</taxon>
        <taxon>Vanilla</taxon>
    </lineage>
</organism>
<accession>A0A835PPT1</accession>